<reference evidence="3" key="1">
    <citation type="journal article" date="2014" name="Science">
        <title>Ancient hybridizations among the ancestral genomes of bread wheat.</title>
        <authorList>
            <consortium name="International Wheat Genome Sequencing Consortium,"/>
            <person name="Marcussen T."/>
            <person name="Sandve S.R."/>
            <person name="Heier L."/>
            <person name="Spannagl M."/>
            <person name="Pfeifer M."/>
            <person name="Jakobsen K.S."/>
            <person name="Wulff B.B."/>
            <person name="Steuernagel B."/>
            <person name="Mayer K.F."/>
            <person name="Olsen O.A."/>
        </authorList>
    </citation>
    <scope>NUCLEOTIDE SEQUENCE [LARGE SCALE GENOMIC DNA]</scope>
    <source>
        <strain evidence="3">cv. AL8/78</strain>
    </source>
</reference>
<protein>
    <submittedName>
        <fullName evidence="2">Uncharacterized protein</fullName>
    </submittedName>
</protein>
<keyword evidence="3" id="KW-1185">Reference proteome</keyword>
<proteinExistence type="predicted"/>
<reference evidence="2" key="5">
    <citation type="journal article" date="2021" name="G3 (Bethesda)">
        <title>Aegilops tauschii genome assembly Aet v5.0 features greater sequence contiguity and improved annotation.</title>
        <authorList>
            <person name="Wang L."/>
            <person name="Zhu T."/>
            <person name="Rodriguez J.C."/>
            <person name="Deal K.R."/>
            <person name="Dubcovsky J."/>
            <person name="McGuire P.E."/>
            <person name="Lux T."/>
            <person name="Spannagl M."/>
            <person name="Mayer K.F.X."/>
            <person name="Baldrich P."/>
            <person name="Meyers B.C."/>
            <person name="Huo N."/>
            <person name="Gu Y.Q."/>
            <person name="Zhou H."/>
            <person name="Devos K.M."/>
            <person name="Bennetzen J.L."/>
            <person name="Unver T."/>
            <person name="Budak H."/>
            <person name="Gulick P.J."/>
            <person name="Galiba G."/>
            <person name="Kalapos B."/>
            <person name="Nelson D.R."/>
            <person name="Li P."/>
            <person name="You F.M."/>
            <person name="Luo M.C."/>
            <person name="Dvorak J."/>
        </authorList>
    </citation>
    <scope>NUCLEOTIDE SEQUENCE [LARGE SCALE GENOMIC DNA]</scope>
    <source>
        <strain evidence="2">cv. AL8/78</strain>
    </source>
</reference>
<evidence type="ECO:0000256" key="1">
    <source>
        <dbReference type="SAM" id="MobiDB-lite"/>
    </source>
</evidence>
<organism evidence="2 3">
    <name type="scientific">Aegilops tauschii subsp. strangulata</name>
    <name type="common">Goatgrass</name>
    <dbReference type="NCBI Taxonomy" id="200361"/>
    <lineage>
        <taxon>Eukaryota</taxon>
        <taxon>Viridiplantae</taxon>
        <taxon>Streptophyta</taxon>
        <taxon>Embryophyta</taxon>
        <taxon>Tracheophyta</taxon>
        <taxon>Spermatophyta</taxon>
        <taxon>Magnoliopsida</taxon>
        <taxon>Liliopsida</taxon>
        <taxon>Poales</taxon>
        <taxon>Poaceae</taxon>
        <taxon>BOP clade</taxon>
        <taxon>Pooideae</taxon>
        <taxon>Triticodae</taxon>
        <taxon>Triticeae</taxon>
        <taxon>Triticinae</taxon>
        <taxon>Aegilops</taxon>
    </lineage>
</organism>
<name>A0A453GX09_AEGTS</name>
<dbReference type="EnsemblPlants" id="AET3Gv21239700.8">
    <property type="protein sequence ID" value="AET3Gv21239700.8"/>
    <property type="gene ID" value="AET3Gv21239700"/>
</dbReference>
<evidence type="ECO:0000313" key="3">
    <source>
        <dbReference type="Proteomes" id="UP000015105"/>
    </source>
</evidence>
<dbReference type="Gramene" id="AET3Gv21239700.8">
    <property type="protein sequence ID" value="AET3Gv21239700.8"/>
    <property type="gene ID" value="AET3Gv21239700"/>
</dbReference>
<dbReference type="AlphaFoldDB" id="A0A453GX09"/>
<sequence length="38" mass="4133">VWAWGPTDHLLVYGPGAQPRPPAAQPKLNNWTGARVLP</sequence>
<reference evidence="2" key="3">
    <citation type="journal article" date="2017" name="Nature">
        <title>Genome sequence of the progenitor of the wheat D genome Aegilops tauschii.</title>
        <authorList>
            <person name="Luo M.C."/>
            <person name="Gu Y.Q."/>
            <person name="Puiu D."/>
            <person name="Wang H."/>
            <person name="Twardziok S.O."/>
            <person name="Deal K.R."/>
            <person name="Huo N."/>
            <person name="Zhu T."/>
            <person name="Wang L."/>
            <person name="Wang Y."/>
            <person name="McGuire P.E."/>
            <person name="Liu S."/>
            <person name="Long H."/>
            <person name="Ramasamy R.K."/>
            <person name="Rodriguez J.C."/>
            <person name="Van S.L."/>
            <person name="Yuan L."/>
            <person name="Wang Z."/>
            <person name="Xia Z."/>
            <person name="Xiao L."/>
            <person name="Anderson O.D."/>
            <person name="Ouyang S."/>
            <person name="Liang Y."/>
            <person name="Zimin A.V."/>
            <person name="Pertea G."/>
            <person name="Qi P."/>
            <person name="Bennetzen J.L."/>
            <person name="Dai X."/>
            <person name="Dawson M.W."/>
            <person name="Muller H.G."/>
            <person name="Kugler K."/>
            <person name="Rivarola-Duarte L."/>
            <person name="Spannagl M."/>
            <person name="Mayer K.F.X."/>
            <person name="Lu F.H."/>
            <person name="Bevan M.W."/>
            <person name="Leroy P."/>
            <person name="Li P."/>
            <person name="You F.M."/>
            <person name="Sun Q."/>
            <person name="Liu Z."/>
            <person name="Lyons E."/>
            <person name="Wicker T."/>
            <person name="Salzberg S.L."/>
            <person name="Devos K.M."/>
            <person name="Dvorak J."/>
        </authorList>
    </citation>
    <scope>NUCLEOTIDE SEQUENCE [LARGE SCALE GENOMIC DNA]</scope>
    <source>
        <strain evidence="2">cv. AL8/78</strain>
    </source>
</reference>
<dbReference type="Proteomes" id="UP000015105">
    <property type="component" value="Chromosome 3D"/>
</dbReference>
<accession>A0A453GX09</accession>
<reference evidence="2" key="4">
    <citation type="submission" date="2019-03" db="UniProtKB">
        <authorList>
            <consortium name="EnsemblPlants"/>
        </authorList>
    </citation>
    <scope>IDENTIFICATION</scope>
</reference>
<reference evidence="3" key="2">
    <citation type="journal article" date="2017" name="Nat. Plants">
        <title>The Aegilops tauschii genome reveals multiple impacts of transposons.</title>
        <authorList>
            <person name="Zhao G."/>
            <person name="Zou C."/>
            <person name="Li K."/>
            <person name="Wang K."/>
            <person name="Li T."/>
            <person name="Gao L."/>
            <person name="Zhang X."/>
            <person name="Wang H."/>
            <person name="Yang Z."/>
            <person name="Liu X."/>
            <person name="Jiang W."/>
            <person name="Mao L."/>
            <person name="Kong X."/>
            <person name="Jiao Y."/>
            <person name="Jia J."/>
        </authorList>
    </citation>
    <scope>NUCLEOTIDE SEQUENCE [LARGE SCALE GENOMIC DNA]</scope>
    <source>
        <strain evidence="3">cv. AL8/78</strain>
    </source>
</reference>
<feature type="region of interest" description="Disordered" evidence="1">
    <location>
        <begin position="13"/>
        <end position="38"/>
    </location>
</feature>
<evidence type="ECO:0000313" key="2">
    <source>
        <dbReference type="EnsemblPlants" id="AET3Gv21239700.8"/>
    </source>
</evidence>